<accession>A0ABW9J867</accession>
<evidence type="ECO:0000313" key="3">
    <source>
        <dbReference type="Proteomes" id="UP001517247"/>
    </source>
</evidence>
<gene>
    <name evidence="2" type="ORF">E6A44_014195</name>
</gene>
<feature type="transmembrane region" description="Helical" evidence="1">
    <location>
        <begin position="316"/>
        <end position="336"/>
    </location>
</feature>
<proteinExistence type="predicted"/>
<dbReference type="InterPro" id="IPR016035">
    <property type="entry name" value="Acyl_Trfase/lysoPLipase"/>
</dbReference>
<keyword evidence="1" id="KW-1133">Transmembrane helix</keyword>
<feature type="transmembrane region" description="Helical" evidence="1">
    <location>
        <begin position="132"/>
        <end position="154"/>
    </location>
</feature>
<dbReference type="Proteomes" id="UP001517247">
    <property type="component" value="Unassembled WGS sequence"/>
</dbReference>
<sequence length="798" mass="90624">MMKSYFLSVRLALVATLEDFLIHIRLSYRSIPFRTLVSDLVSICLSIGFVIIPSLLFGLCLLVVPQGRDAFLLVIEKMIDGYFQQFFFLLFSICCWAYASELGVRYAIAVSDNSGLNLSEQRVRWRKAVQRMLAAFFLIFPFLVVLFEMVRLLFLATYISWIERGFYIGMALLILILLFSAVLYLYFVKIGDYGPGRPQRTLLGKRSLPATEQSWLNKLYGIYNDFTFTFPKASGLKKMHRAAYESLVSHLLREAANGLSGLPQDENVFTKGRMVPSEFSLLNEGHISTQTGYVYKWVYHVPSSFYKVFHSQVRRLLTWSVTVVIVIAVLPADGFFFRNFGAPGLICLAFACYTGIYIGLLYVDKAVLRKWRFVSMRLLFLILFLSSSYFNRDHPARVSDERVGERIPVKENFEKWFAQYKEKYQLRGKHVGGKYPVLFICAEGGALRTGAYTGIFLNSMEQVLSESEHNIDFRSSVYGMSGVSGGAVGLGYYNAVAFREGMPVGKQAVDNAKTFFTNDSLSALIGKMLFGEFINLFIPVPIQRFDRAVALEKTWEYAYQQTFGRDSNSYQADFVGRSEMASPTLIINTTEVETGLQCMLVNHRMDSLRFGTERDLFGTRVGRMSYATALNFSSRFPLFSPAAAVKQGKGLRHFVDGGYVENTGSSSMLELLKEINRDGLLSREVVPVVITLLFAADDQSREQEISWFNELSEILYASYNTRSGRTRTSRAELKEMVRSLGGIPIDAPFRSEQVPMNWVLSGRSISELERNVKNMLDPRDTVMKSFKNPKLEYLNLSQ</sequence>
<dbReference type="RefSeq" id="WP_138723822.1">
    <property type="nucleotide sequence ID" value="NZ_SSHJ02000007.1"/>
</dbReference>
<feature type="transmembrane region" description="Helical" evidence="1">
    <location>
        <begin position="342"/>
        <end position="362"/>
    </location>
</feature>
<comment type="caution">
    <text evidence="2">The sequence shown here is derived from an EMBL/GenBank/DDBJ whole genome shotgun (WGS) entry which is preliminary data.</text>
</comment>
<keyword evidence="1" id="KW-0472">Membrane</keyword>
<feature type="transmembrane region" description="Helical" evidence="1">
    <location>
        <begin position="40"/>
        <end position="62"/>
    </location>
</feature>
<dbReference type="EMBL" id="SSHJ02000007">
    <property type="protein sequence ID" value="MFN0256736.1"/>
    <property type="molecule type" value="Genomic_DNA"/>
</dbReference>
<feature type="transmembrane region" description="Helical" evidence="1">
    <location>
        <begin position="374"/>
        <end position="390"/>
    </location>
</feature>
<protein>
    <recommendedName>
        <fullName evidence="4">Patatin-like phospholipase</fullName>
    </recommendedName>
</protein>
<keyword evidence="3" id="KW-1185">Reference proteome</keyword>
<feature type="transmembrane region" description="Helical" evidence="1">
    <location>
        <begin position="166"/>
        <end position="187"/>
    </location>
</feature>
<dbReference type="SUPFAM" id="SSF52151">
    <property type="entry name" value="FabD/lysophospholipase-like"/>
    <property type="match status" value="1"/>
</dbReference>
<reference evidence="2 3" key="1">
    <citation type="submission" date="2024-12" db="EMBL/GenBank/DDBJ databases">
        <authorList>
            <person name="Hu S."/>
        </authorList>
    </citation>
    <scope>NUCLEOTIDE SEQUENCE [LARGE SCALE GENOMIC DNA]</scope>
    <source>
        <strain evidence="2 3">THG-T11</strain>
    </source>
</reference>
<evidence type="ECO:0008006" key="4">
    <source>
        <dbReference type="Google" id="ProtNLM"/>
    </source>
</evidence>
<name>A0ABW9J867_9SPHI</name>
<feature type="transmembrane region" description="Helical" evidence="1">
    <location>
        <begin position="82"/>
        <end position="99"/>
    </location>
</feature>
<evidence type="ECO:0000313" key="2">
    <source>
        <dbReference type="EMBL" id="MFN0256736.1"/>
    </source>
</evidence>
<evidence type="ECO:0000256" key="1">
    <source>
        <dbReference type="SAM" id="Phobius"/>
    </source>
</evidence>
<organism evidence="2 3">
    <name type="scientific">Pedobacter ureilyticus</name>
    <dbReference type="NCBI Taxonomy" id="1393051"/>
    <lineage>
        <taxon>Bacteria</taxon>
        <taxon>Pseudomonadati</taxon>
        <taxon>Bacteroidota</taxon>
        <taxon>Sphingobacteriia</taxon>
        <taxon>Sphingobacteriales</taxon>
        <taxon>Sphingobacteriaceae</taxon>
        <taxon>Pedobacter</taxon>
    </lineage>
</organism>
<keyword evidence="1" id="KW-0812">Transmembrane</keyword>